<sequence>MEACTEGVLPRMRSLAVCQLSLLIRALSLLLAELPVLAERDRQSSTAWRNQHPQQRWRIHCQFRFSFTPLFGKSYQKRE</sequence>
<dbReference type="Proteomes" id="UP000835052">
    <property type="component" value="Unassembled WGS sequence"/>
</dbReference>
<comment type="caution">
    <text evidence="2">The sequence shown here is derived from an EMBL/GenBank/DDBJ whole genome shotgun (WGS) entry which is preliminary data.</text>
</comment>
<evidence type="ECO:0000313" key="3">
    <source>
        <dbReference type="Proteomes" id="UP000835052"/>
    </source>
</evidence>
<name>A0A8S1HHY5_9PELO</name>
<dbReference type="EMBL" id="CAJGYM010000066">
    <property type="protein sequence ID" value="CAD6196107.1"/>
    <property type="molecule type" value="Genomic_DNA"/>
</dbReference>
<gene>
    <name evidence="2" type="ORF">CAUJ_LOCUS12022</name>
</gene>
<keyword evidence="1" id="KW-0732">Signal</keyword>
<evidence type="ECO:0000256" key="1">
    <source>
        <dbReference type="SAM" id="SignalP"/>
    </source>
</evidence>
<organism evidence="2 3">
    <name type="scientific">Caenorhabditis auriculariae</name>
    <dbReference type="NCBI Taxonomy" id="2777116"/>
    <lineage>
        <taxon>Eukaryota</taxon>
        <taxon>Metazoa</taxon>
        <taxon>Ecdysozoa</taxon>
        <taxon>Nematoda</taxon>
        <taxon>Chromadorea</taxon>
        <taxon>Rhabditida</taxon>
        <taxon>Rhabditina</taxon>
        <taxon>Rhabditomorpha</taxon>
        <taxon>Rhabditoidea</taxon>
        <taxon>Rhabditidae</taxon>
        <taxon>Peloderinae</taxon>
        <taxon>Caenorhabditis</taxon>
    </lineage>
</organism>
<evidence type="ECO:0000313" key="2">
    <source>
        <dbReference type="EMBL" id="CAD6196107.1"/>
    </source>
</evidence>
<proteinExistence type="predicted"/>
<keyword evidence="3" id="KW-1185">Reference proteome</keyword>
<accession>A0A8S1HHY5</accession>
<feature type="chain" id="PRO_5035902993" description="Secreted protein" evidence="1">
    <location>
        <begin position="39"/>
        <end position="79"/>
    </location>
</feature>
<protein>
    <recommendedName>
        <fullName evidence="4">Secreted protein</fullName>
    </recommendedName>
</protein>
<feature type="signal peptide" evidence="1">
    <location>
        <begin position="1"/>
        <end position="38"/>
    </location>
</feature>
<evidence type="ECO:0008006" key="4">
    <source>
        <dbReference type="Google" id="ProtNLM"/>
    </source>
</evidence>
<reference evidence="2" key="1">
    <citation type="submission" date="2020-10" db="EMBL/GenBank/DDBJ databases">
        <authorList>
            <person name="Kikuchi T."/>
        </authorList>
    </citation>
    <scope>NUCLEOTIDE SEQUENCE</scope>
    <source>
        <strain evidence="2">NKZ352</strain>
    </source>
</reference>
<dbReference type="AlphaFoldDB" id="A0A8S1HHY5"/>